<name>A0A3M7S2G7_BRAPC</name>
<keyword evidence="1" id="KW-0812">Transmembrane</keyword>
<gene>
    <name evidence="2" type="ORF">BpHYR1_028419</name>
</gene>
<keyword evidence="3" id="KW-1185">Reference proteome</keyword>
<keyword evidence="1" id="KW-1133">Transmembrane helix</keyword>
<evidence type="ECO:0000256" key="1">
    <source>
        <dbReference type="SAM" id="Phobius"/>
    </source>
</evidence>
<proteinExistence type="predicted"/>
<dbReference type="AlphaFoldDB" id="A0A3M7S2G7"/>
<comment type="caution">
    <text evidence="2">The sequence shown here is derived from an EMBL/GenBank/DDBJ whole genome shotgun (WGS) entry which is preliminary data.</text>
</comment>
<keyword evidence="1" id="KW-0472">Membrane</keyword>
<feature type="transmembrane region" description="Helical" evidence="1">
    <location>
        <begin position="50"/>
        <end position="72"/>
    </location>
</feature>
<organism evidence="2 3">
    <name type="scientific">Brachionus plicatilis</name>
    <name type="common">Marine rotifer</name>
    <name type="synonym">Brachionus muelleri</name>
    <dbReference type="NCBI Taxonomy" id="10195"/>
    <lineage>
        <taxon>Eukaryota</taxon>
        <taxon>Metazoa</taxon>
        <taxon>Spiralia</taxon>
        <taxon>Gnathifera</taxon>
        <taxon>Rotifera</taxon>
        <taxon>Eurotatoria</taxon>
        <taxon>Monogononta</taxon>
        <taxon>Pseudotrocha</taxon>
        <taxon>Ploima</taxon>
        <taxon>Brachionidae</taxon>
        <taxon>Brachionus</taxon>
    </lineage>
</organism>
<protein>
    <submittedName>
        <fullName evidence="2">Uncharacterized protein</fullName>
    </submittedName>
</protein>
<accession>A0A3M7S2G7</accession>
<reference evidence="2 3" key="1">
    <citation type="journal article" date="2018" name="Sci. Rep.">
        <title>Genomic signatures of local adaptation to the degree of environmental predictability in rotifers.</title>
        <authorList>
            <person name="Franch-Gras L."/>
            <person name="Hahn C."/>
            <person name="Garcia-Roger E.M."/>
            <person name="Carmona M.J."/>
            <person name="Serra M."/>
            <person name="Gomez A."/>
        </authorList>
    </citation>
    <scope>NUCLEOTIDE SEQUENCE [LARGE SCALE GENOMIC DNA]</scope>
    <source>
        <strain evidence="2">HYR1</strain>
    </source>
</reference>
<evidence type="ECO:0000313" key="3">
    <source>
        <dbReference type="Proteomes" id="UP000276133"/>
    </source>
</evidence>
<dbReference type="EMBL" id="REGN01002144">
    <property type="protein sequence ID" value="RNA29981.1"/>
    <property type="molecule type" value="Genomic_DNA"/>
</dbReference>
<evidence type="ECO:0000313" key="2">
    <source>
        <dbReference type="EMBL" id="RNA29981.1"/>
    </source>
</evidence>
<sequence length="79" mass="9427">MFSHNHSSHENRFLDMYQINKKYLKKKNTPKKCNMLFCTLKNKSILCGKLSFHVLAHFSFHFIIIITLSHVLQTSRIFK</sequence>
<dbReference type="Proteomes" id="UP000276133">
    <property type="component" value="Unassembled WGS sequence"/>
</dbReference>